<evidence type="ECO:0000313" key="1">
    <source>
        <dbReference type="EMBL" id="ABG95307.1"/>
    </source>
</evidence>
<dbReference type="Proteomes" id="UP000008710">
    <property type="component" value="Chromosome"/>
</dbReference>
<evidence type="ECO:0000313" key="2">
    <source>
        <dbReference type="Proteomes" id="UP000008710"/>
    </source>
</evidence>
<reference evidence="2" key="1">
    <citation type="journal article" date="2006" name="Proc. Natl. Acad. Sci. U.S.A.">
        <title>The complete genome of Rhodococcus sp. RHA1 provides insights into a catabolic powerhouse.</title>
        <authorList>
            <person name="McLeod M.P."/>
            <person name="Warren R.L."/>
            <person name="Hsiao W.W.L."/>
            <person name="Araki N."/>
            <person name="Myhre M."/>
            <person name="Fernandes C."/>
            <person name="Miyazawa D."/>
            <person name="Wong W."/>
            <person name="Lillquist A.L."/>
            <person name="Wang D."/>
            <person name="Dosanjh M."/>
            <person name="Hara H."/>
            <person name="Petrescu A."/>
            <person name="Morin R.D."/>
            <person name="Yang G."/>
            <person name="Stott J.M."/>
            <person name="Schein J.E."/>
            <person name="Shin H."/>
            <person name="Smailus D."/>
            <person name="Siddiqui A.S."/>
            <person name="Marra M.A."/>
            <person name="Jones S.J.M."/>
            <person name="Holt R."/>
            <person name="Brinkman F.S.L."/>
            <person name="Miyauchi K."/>
            <person name="Fukuda M."/>
            <person name="Davies J.E."/>
            <person name="Mohn W.W."/>
            <person name="Eltis L.D."/>
        </authorList>
    </citation>
    <scope>NUCLEOTIDE SEQUENCE [LARGE SCALE GENOMIC DNA]</scope>
    <source>
        <strain evidence="2">RHA1</strain>
    </source>
</reference>
<proteinExistence type="predicted"/>
<sequence>MTGTRGNDRPGPLSTSLGSEQLLGVNQILVPVTECRAPPSGHFVSRLMVVAESAKWRVIHAGYSPSDSWVPGLGCSFCFGATGTHSRSCRDDPYR</sequence>
<dbReference type="KEGG" id="rha:RHA1_ro03504"/>
<gene>
    <name evidence="1" type="ordered locus">RHA1_ro03504</name>
</gene>
<organism evidence="1 2">
    <name type="scientific">Rhodococcus jostii (strain RHA1)</name>
    <dbReference type="NCBI Taxonomy" id="101510"/>
    <lineage>
        <taxon>Bacteria</taxon>
        <taxon>Bacillati</taxon>
        <taxon>Actinomycetota</taxon>
        <taxon>Actinomycetes</taxon>
        <taxon>Mycobacteriales</taxon>
        <taxon>Nocardiaceae</taxon>
        <taxon>Rhodococcus</taxon>
    </lineage>
</organism>
<protein>
    <submittedName>
        <fullName evidence="1">Uncharacterized protein</fullName>
    </submittedName>
</protein>
<accession>Q0SAX9</accession>
<name>Q0SAX9_RHOJR</name>
<dbReference type="HOGENOM" id="CLU_2370903_0_0_11"/>
<dbReference type="AlphaFoldDB" id="Q0SAX9"/>
<dbReference type="EMBL" id="CP000431">
    <property type="protein sequence ID" value="ABG95307.1"/>
    <property type="molecule type" value="Genomic_DNA"/>
</dbReference>